<name>A0A432G4P8_9DELT</name>
<gene>
    <name evidence="1" type="ORF">DSY98_07795</name>
</gene>
<dbReference type="InterPro" id="IPR036390">
    <property type="entry name" value="WH_DNA-bd_sf"/>
</dbReference>
<proteinExistence type="predicted"/>
<comment type="caution">
    <text evidence="1">The sequence shown here is derived from an EMBL/GenBank/DDBJ whole genome shotgun (WGS) entry which is preliminary data.</text>
</comment>
<sequence>MKFKNAANSLAKLGHSTRLSIYRLLVQAGHRGLTVGEIGKRLGIAPTTLNHHFRVADSFKTVCEQIELFRATVLHVDRLPFKIRTISLEFLGRAVQSSEFLERMLGNGLVIAEMDEFCFFTGKPDSSPHSG</sequence>
<dbReference type="Gene3D" id="1.10.10.10">
    <property type="entry name" value="Winged helix-like DNA-binding domain superfamily/Winged helix DNA-binding domain"/>
    <property type="match status" value="1"/>
</dbReference>
<dbReference type="CDD" id="cd00090">
    <property type="entry name" value="HTH_ARSR"/>
    <property type="match status" value="1"/>
</dbReference>
<dbReference type="EMBL" id="QNZM01000305">
    <property type="protein sequence ID" value="RTZ78161.1"/>
    <property type="molecule type" value="Genomic_DNA"/>
</dbReference>
<accession>A0A432G4P8</accession>
<reference evidence="1 2" key="1">
    <citation type="submission" date="2018-06" db="EMBL/GenBank/DDBJ databases">
        <title>Combined omics and stable isotope probing to characterize newly discovered Mariana Back-Arc vent microbial communities.</title>
        <authorList>
            <person name="Trembath-Reichert E."/>
            <person name="Huber J.A."/>
        </authorList>
    </citation>
    <scope>NUCLEOTIDE SEQUENCE [LARGE SCALE GENOMIC DNA]</scope>
    <source>
        <strain evidence="1">MAG 63_2</strain>
    </source>
</reference>
<dbReference type="Pfam" id="PF12840">
    <property type="entry name" value="HTH_20"/>
    <property type="match status" value="1"/>
</dbReference>
<dbReference type="AlphaFoldDB" id="A0A432G4P8"/>
<organism evidence="1 2">
    <name type="scientific">SAR324 cluster bacterium</name>
    <dbReference type="NCBI Taxonomy" id="2024889"/>
    <lineage>
        <taxon>Bacteria</taxon>
        <taxon>Deltaproteobacteria</taxon>
        <taxon>SAR324 cluster</taxon>
    </lineage>
</organism>
<dbReference type="Proteomes" id="UP000286732">
    <property type="component" value="Unassembled WGS sequence"/>
</dbReference>
<dbReference type="InterPro" id="IPR011991">
    <property type="entry name" value="ArsR-like_HTH"/>
</dbReference>
<evidence type="ECO:0000313" key="1">
    <source>
        <dbReference type="EMBL" id="RTZ78161.1"/>
    </source>
</evidence>
<dbReference type="SUPFAM" id="SSF46785">
    <property type="entry name" value="Winged helix' DNA-binding domain"/>
    <property type="match status" value="1"/>
</dbReference>
<evidence type="ECO:0008006" key="3">
    <source>
        <dbReference type="Google" id="ProtNLM"/>
    </source>
</evidence>
<dbReference type="InterPro" id="IPR036388">
    <property type="entry name" value="WH-like_DNA-bd_sf"/>
</dbReference>
<evidence type="ECO:0000313" key="2">
    <source>
        <dbReference type="Proteomes" id="UP000286732"/>
    </source>
</evidence>
<protein>
    <recommendedName>
        <fullName evidence="3">HTH arsR-type domain-containing protein</fullName>
    </recommendedName>
</protein>